<sequence>MASTTVLTPMPGPKDRRAPLFKGKNIKSFLSDMEEAGRVAGLQSDDLCAYVFRYCSTERKQFIKSLPEISGNDWNALKVVLLEYYESQDTESTVSTSKLTRYAKQPRAITNRKELDAYAEGFMAIAGTLVKDGLITAIEQNKRFLKGLPTTLVNENQDKWDKAAPTGTTYSHTNPPPIKAVLEFLRVIIDPLQVEVNSKPFFLMHSENSEDDSESSSSSDSSDEEDNRRRKSKKERREDRREKRDRKEEKKKKGKGKVRFDDEEKKTIIVPPTDLLGLTDQMQKLTLAQEQMQSVMSRHAQTSQPNFTSGSGYPRRCWICDTTDQHTIGLNNCPETVKLINKGLIKYNAQRRLVTADGNKLPMTRPGAGGVSSVLREARRLSKEPPPHINQVVASVNLCCDDKALLSGDVFAMTSKGTYDALPTRSKHKKEQDLPPPLPALPVPPSLPPKAPQVVVVSHPPPVPIHQQSRTPWIEEVPDEADIQKTITTPVKGKPHLNNTEKGWRNRDPSKPFGTEDIEMKDRTTGDKAKSYRFMSDVQESVSIEEIQCQILDTSVTLPLRSILATSPELQKQIANLTKTRREYTTKQGELSVRELTESDWSEDSDDEDDLKPGRACVEGTPETIRQDICTRFAGAIAIRSKKFFTMTTGKFEATFAGHTATFMVGTGSELNLIPQRLYEQAGLALDLGGSRWSLRGINGNPVVLAGCSRDVPIEISGHRFDHHFFVCSGELGKQDIILGQPWLQWYAATIDYNQGGPMEMFLFPSGDRKGPSVKLRLVGDNHPRNSDRLIMVSSAEQDF</sequence>
<feature type="region of interest" description="Disordered" evidence="1">
    <location>
        <begin position="207"/>
        <end position="265"/>
    </location>
</feature>
<gene>
    <name evidence="3" type="ORF">JAAARDRAFT_141064</name>
</gene>
<reference evidence="4" key="1">
    <citation type="journal article" date="2014" name="Proc. Natl. Acad. Sci. U.S.A.">
        <title>Extensive sampling of basidiomycete genomes demonstrates inadequacy of the white-rot/brown-rot paradigm for wood decay fungi.</title>
        <authorList>
            <person name="Riley R."/>
            <person name="Salamov A.A."/>
            <person name="Brown D.W."/>
            <person name="Nagy L.G."/>
            <person name="Floudas D."/>
            <person name="Held B.W."/>
            <person name="Levasseur A."/>
            <person name="Lombard V."/>
            <person name="Morin E."/>
            <person name="Otillar R."/>
            <person name="Lindquist E.A."/>
            <person name="Sun H."/>
            <person name="LaButti K.M."/>
            <person name="Schmutz J."/>
            <person name="Jabbour D."/>
            <person name="Luo H."/>
            <person name="Baker S.E."/>
            <person name="Pisabarro A.G."/>
            <person name="Walton J.D."/>
            <person name="Blanchette R.A."/>
            <person name="Henrissat B."/>
            <person name="Martin F."/>
            <person name="Cullen D."/>
            <person name="Hibbett D.S."/>
            <person name="Grigoriev I.V."/>
        </authorList>
    </citation>
    <scope>NUCLEOTIDE SEQUENCE [LARGE SCALE GENOMIC DNA]</scope>
    <source>
        <strain evidence="4">MUCL 33604</strain>
    </source>
</reference>
<feature type="compositionally biased region" description="Basic and acidic residues" evidence="1">
    <location>
        <begin position="235"/>
        <end position="248"/>
    </location>
</feature>
<dbReference type="Gene3D" id="2.40.70.10">
    <property type="entry name" value="Acid Proteases"/>
    <property type="match status" value="1"/>
</dbReference>
<evidence type="ECO:0000259" key="2">
    <source>
        <dbReference type="Pfam" id="PF13352"/>
    </source>
</evidence>
<keyword evidence="4" id="KW-1185">Reference proteome</keyword>
<evidence type="ECO:0000313" key="3">
    <source>
        <dbReference type="EMBL" id="KDQ50927.1"/>
    </source>
</evidence>
<dbReference type="SUPFAM" id="SSF50630">
    <property type="entry name" value="Acid proteases"/>
    <property type="match status" value="1"/>
</dbReference>
<dbReference type="STRING" id="933084.A0A067PIW4"/>
<feature type="domain" description="DUF4100" evidence="2">
    <location>
        <begin position="351"/>
        <end position="587"/>
    </location>
</feature>
<dbReference type="AlphaFoldDB" id="A0A067PIW4"/>
<feature type="region of interest" description="Disordered" evidence="1">
    <location>
        <begin position="586"/>
        <end position="618"/>
    </location>
</feature>
<dbReference type="InterPro" id="IPR021109">
    <property type="entry name" value="Peptidase_aspartic_dom_sf"/>
</dbReference>
<dbReference type="InterPro" id="IPR025165">
    <property type="entry name" value="DUF4100"/>
</dbReference>
<dbReference type="EMBL" id="KL197753">
    <property type="protein sequence ID" value="KDQ50927.1"/>
    <property type="molecule type" value="Genomic_DNA"/>
</dbReference>
<feature type="region of interest" description="Disordered" evidence="1">
    <location>
        <begin position="490"/>
        <end position="518"/>
    </location>
</feature>
<dbReference type="Proteomes" id="UP000027265">
    <property type="component" value="Unassembled WGS sequence"/>
</dbReference>
<dbReference type="InParanoid" id="A0A067PIW4"/>
<dbReference type="Pfam" id="PF13352">
    <property type="entry name" value="DUF4100"/>
    <property type="match status" value="1"/>
</dbReference>
<dbReference type="HOGENOM" id="CLU_008330_0_0_1"/>
<protein>
    <recommendedName>
        <fullName evidence="2">DUF4100 domain-containing protein</fullName>
    </recommendedName>
</protein>
<dbReference type="OrthoDB" id="5535068at2759"/>
<evidence type="ECO:0000313" key="4">
    <source>
        <dbReference type="Proteomes" id="UP000027265"/>
    </source>
</evidence>
<proteinExistence type="predicted"/>
<accession>A0A067PIW4</accession>
<evidence type="ECO:0000256" key="1">
    <source>
        <dbReference type="SAM" id="MobiDB-lite"/>
    </source>
</evidence>
<feature type="region of interest" description="Disordered" evidence="1">
    <location>
        <begin position="422"/>
        <end position="447"/>
    </location>
</feature>
<name>A0A067PIW4_9AGAM</name>
<feature type="compositionally biased region" description="Pro residues" evidence="1">
    <location>
        <begin position="434"/>
        <end position="447"/>
    </location>
</feature>
<feature type="compositionally biased region" description="Acidic residues" evidence="1">
    <location>
        <begin position="598"/>
        <end position="610"/>
    </location>
</feature>
<organism evidence="3 4">
    <name type="scientific">Jaapia argillacea MUCL 33604</name>
    <dbReference type="NCBI Taxonomy" id="933084"/>
    <lineage>
        <taxon>Eukaryota</taxon>
        <taxon>Fungi</taxon>
        <taxon>Dikarya</taxon>
        <taxon>Basidiomycota</taxon>
        <taxon>Agaricomycotina</taxon>
        <taxon>Agaricomycetes</taxon>
        <taxon>Agaricomycetidae</taxon>
        <taxon>Jaapiales</taxon>
        <taxon>Jaapiaceae</taxon>
        <taxon>Jaapia</taxon>
    </lineage>
</organism>
<dbReference type="CDD" id="cd00303">
    <property type="entry name" value="retropepsin_like"/>
    <property type="match status" value="1"/>
</dbReference>